<protein>
    <submittedName>
        <fullName evidence="1">Uncharacterized protein</fullName>
    </submittedName>
</protein>
<name>A0A3A4R2J0_9BACT</name>
<evidence type="ECO:0000313" key="1">
    <source>
        <dbReference type="EMBL" id="RJP57027.1"/>
    </source>
</evidence>
<organism evidence="1 2">
    <name type="scientific">Candidatus Auribacter fodinae</name>
    <dbReference type="NCBI Taxonomy" id="2093366"/>
    <lineage>
        <taxon>Bacteria</taxon>
        <taxon>Pseudomonadati</taxon>
        <taxon>Candidatus Auribacterota</taxon>
        <taxon>Candidatus Auribacteria</taxon>
        <taxon>Candidatus Auribacterales</taxon>
        <taxon>Candidatus Auribacteraceae</taxon>
        <taxon>Candidatus Auribacter</taxon>
    </lineage>
</organism>
<evidence type="ECO:0000313" key="2">
    <source>
        <dbReference type="Proteomes" id="UP000266426"/>
    </source>
</evidence>
<dbReference type="AlphaFoldDB" id="A0A3A4R2J0"/>
<accession>A0A3A4R2J0</accession>
<dbReference type="Proteomes" id="UP000266426">
    <property type="component" value="Unassembled WGS sequence"/>
</dbReference>
<gene>
    <name evidence="1" type="ORF">C4541_11160</name>
</gene>
<reference evidence="1 2" key="1">
    <citation type="journal article" date="2017" name="ISME J.">
        <title>Energy and carbon metabolisms in a deep terrestrial subsurface fluid microbial community.</title>
        <authorList>
            <person name="Momper L."/>
            <person name="Jungbluth S.P."/>
            <person name="Lee M.D."/>
            <person name="Amend J.P."/>
        </authorList>
    </citation>
    <scope>NUCLEOTIDE SEQUENCE [LARGE SCALE GENOMIC DNA]</scope>
    <source>
        <strain evidence="1">SURF_26</strain>
    </source>
</reference>
<dbReference type="EMBL" id="QZJZ01000087">
    <property type="protein sequence ID" value="RJP57027.1"/>
    <property type="molecule type" value="Genomic_DNA"/>
</dbReference>
<comment type="caution">
    <text evidence="1">The sequence shown here is derived from an EMBL/GenBank/DDBJ whole genome shotgun (WGS) entry which is preliminary data.</text>
</comment>
<proteinExistence type="predicted"/>
<sequence>MVSPKRSSTGRRKTELLEIIQFVGNRHACSLQRNHGKLPLIIGAFKSAVTKKSIRCKAISFLDGKNRIMTG</sequence>